<reference evidence="2 3" key="1">
    <citation type="journal article" date="2014" name="ISME J.">
        <title>Candidatus Competibacter-lineage genomes retrieved from metagenomes reveal functional metabolic diversity.</title>
        <authorList>
            <person name="McIlroy S.J."/>
            <person name="Albertsen M."/>
            <person name="Andresen E.K."/>
            <person name="Saunders A.M."/>
            <person name="Kristiansen R."/>
            <person name="Stokholm-Bjerregaard M."/>
            <person name="Nielsen K.L."/>
            <person name="Nielsen P.H."/>
        </authorList>
    </citation>
    <scope>NUCLEOTIDE SEQUENCE [LARGE SCALE GENOMIC DNA]</scope>
    <source>
        <strain evidence="2 3">Run_B_J11</strain>
    </source>
</reference>
<dbReference type="Gene3D" id="1.10.3210.10">
    <property type="entry name" value="Hypothetical protein af1432"/>
    <property type="match status" value="1"/>
</dbReference>
<feature type="domain" description="HDOD" evidence="1">
    <location>
        <begin position="1"/>
        <end position="123"/>
    </location>
</feature>
<gene>
    <name evidence="2" type="ORF">BN874_10012</name>
</gene>
<dbReference type="PANTHER" id="PTHR33525:SF3">
    <property type="entry name" value="RIBONUCLEASE Y"/>
    <property type="match status" value="1"/>
</dbReference>
<keyword evidence="3" id="KW-1185">Reference proteome</keyword>
<dbReference type="Pfam" id="PF08668">
    <property type="entry name" value="HDOD"/>
    <property type="match status" value="1"/>
</dbReference>
<protein>
    <recommendedName>
        <fullName evidence="1">HDOD domain-containing protein</fullName>
    </recommendedName>
</protein>
<dbReference type="PANTHER" id="PTHR33525">
    <property type="match status" value="1"/>
</dbReference>
<dbReference type="InterPro" id="IPR052340">
    <property type="entry name" value="RNase_Y/CdgJ"/>
</dbReference>
<evidence type="ECO:0000259" key="1">
    <source>
        <dbReference type="PROSITE" id="PS51833"/>
    </source>
</evidence>
<comment type="caution">
    <text evidence="2">The sequence shown here is derived from an EMBL/GenBank/DDBJ whole genome shotgun (WGS) entry which is preliminary data.</text>
</comment>
<name>A0A7U7G7K8_9GAMM</name>
<dbReference type="CDD" id="cd00077">
    <property type="entry name" value="HDc"/>
    <property type="match status" value="1"/>
</dbReference>
<sequence length="198" mass="22171">MSRTFTIPADGPVGLQSFWRHSIYCASLVSELVKLLPESVAVKPGLAYLSGLLHDFGYLVLGHLFPARFFLFNHFLAVNRQVSSSAIESYVLGAEHWHIGAWLMQAWSMPEEVIAAVRWHHNEDCTQPYAEYSNLVLIANRLLHYVGLGEENNNRLPVLAMFMLGITREQAMDALARVQSSMADLDTLSEALRLPSEG</sequence>
<evidence type="ECO:0000313" key="2">
    <source>
        <dbReference type="EMBL" id="CDH43048.1"/>
    </source>
</evidence>
<accession>A0A7U7G7K8</accession>
<dbReference type="EMBL" id="CBTK010000001">
    <property type="protein sequence ID" value="CDH43048.1"/>
    <property type="molecule type" value="Genomic_DNA"/>
</dbReference>
<dbReference type="AlphaFoldDB" id="A0A7U7G7K8"/>
<dbReference type="InterPro" id="IPR003607">
    <property type="entry name" value="HD/PDEase_dom"/>
</dbReference>
<dbReference type="PROSITE" id="PS51833">
    <property type="entry name" value="HDOD"/>
    <property type="match status" value="1"/>
</dbReference>
<organism evidence="2 3">
    <name type="scientific">Candidatus Contendobacter odensis Run_B_J11</name>
    <dbReference type="NCBI Taxonomy" id="1400861"/>
    <lineage>
        <taxon>Bacteria</taxon>
        <taxon>Pseudomonadati</taxon>
        <taxon>Pseudomonadota</taxon>
        <taxon>Gammaproteobacteria</taxon>
        <taxon>Candidatus Competibacteraceae</taxon>
        <taxon>Candidatus Contendibacter</taxon>
    </lineage>
</organism>
<dbReference type="Proteomes" id="UP000019184">
    <property type="component" value="Unassembled WGS sequence"/>
</dbReference>
<evidence type="ECO:0000313" key="3">
    <source>
        <dbReference type="Proteomes" id="UP000019184"/>
    </source>
</evidence>
<proteinExistence type="predicted"/>
<dbReference type="SUPFAM" id="SSF109604">
    <property type="entry name" value="HD-domain/PDEase-like"/>
    <property type="match status" value="1"/>
</dbReference>
<dbReference type="InterPro" id="IPR013976">
    <property type="entry name" value="HDOD"/>
</dbReference>